<keyword evidence="3" id="KW-0808">Transferase</keyword>
<sequence>MSHSPINMAASFPAHQSAHQSARSRPSPPPLDRRALSNDSRRNDGPAPPTPHYDQPTAAQQSEAFQQALNTIEVQGSSDDDSYSDSGYEESINSAFLSTSTSMTSSVRHYDFENGRRYHAYRQGHYLLPNDDAEQEREDIKHATVLIVCGGKLHFAPVPQNASDTRILDIGTGTGIWCVEMGDHYPSAQITGVDLSPIQPDWVPPNVNFIVDDIASEWLYPENHFDMIHARHMGVAIKDWDHVLASAYTHLKPGAWLEFCEFDYWPSCDDGTMTEDNLHFKWHVLVTEGMIKAGVDLHAALTLKDRITKAGFKNVTERIMKVPLGSWAKNPLLKKVGSYMHAVLYDGLQGICMGPLTRGLGWSRDQVELYLPGVRKDLNNMSVHTYYSLHVITAQKPYN</sequence>
<gene>
    <name evidence="7" type="ORF">D6C78_03279</name>
    <name evidence="6" type="ORF">D6C84_01165</name>
    <name evidence="5" type="ORF">D6D19_00431</name>
    <name evidence="4" type="ORF">D6D20_01597</name>
    <name evidence="3" type="ORF">D6D24_06993</name>
    <name evidence="2" type="ORF">D6D28_02021</name>
</gene>
<evidence type="ECO:0000313" key="6">
    <source>
        <dbReference type="EMBL" id="THZ88180.1"/>
    </source>
</evidence>
<evidence type="ECO:0000313" key="9">
    <source>
        <dbReference type="Proteomes" id="UP000308014"/>
    </source>
</evidence>
<dbReference type="EMBL" id="QZAO01000005">
    <property type="protein sequence ID" value="THW80493.1"/>
    <property type="molecule type" value="Genomic_DNA"/>
</dbReference>
<keyword evidence="3" id="KW-0489">Methyltransferase</keyword>
<protein>
    <submittedName>
        <fullName evidence="3">S-adenosyl-L-methionine-dependent methyltransferase</fullName>
    </submittedName>
</protein>
<dbReference type="GO" id="GO:0008168">
    <property type="term" value="F:methyltransferase activity"/>
    <property type="evidence" value="ECO:0007669"/>
    <property type="project" value="UniProtKB-KW"/>
</dbReference>
<evidence type="ECO:0000313" key="12">
    <source>
        <dbReference type="Proteomes" id="UP000310039"/>
    </source>
</evidence>
<dbReference type="EMBL" id="QZBT01000009">
    <property type="protein sequence ID" value="THZ88180.1"/>
    <property type="molecule type" value="Genomic_DNA"/>
</dbReference>
<reference evidence="8 9" key="1">
    <citation type="submission" date="2018-10" db="EMBL/GenBank/DDBJ databases">
        <title>Fifty Aureobasidium pullulans genomes reveal a recombining polyextremotolerant generalist.</title>
        <authorList>
            <person name="Gostincar C."/>
            <person name="Turk M."/>
            <person name="Zajc J."/>
            <person name="Gunde-Cimerman N."/>
        </authorList>
    </citation>
    <scope>NUCLEOTIDE SEQUENCE [LARGE SCALE GENOMIC DNA]</scope>
    <source>
        <strain evidence="5 11">EXF-10659</strain>
        <strain evidence="4 13">EXF-10751</strain>
        <strain evidence="3 9">EXF-11318</strain>
        <strain evidence="2 8">EXF-11900</strain>
        <strain evidence="7 10">EXF-1645</strain>
        <strain evidence="6 12">EXF-3403</strain>
    </source>
</reference>
<feature type="compositionally biased region" description="Basic and acidic residues" evidence="1">
    <location>
        <begin position="31"/>
        <end position="44"/>
    </location>
</feature>
<dbReference type="Proteomes" id="UP000304951">
    <property type="component" value="Unassembled WGS sequence"/>
</dbReference>
<dbReference type="Proteomes" id="UP000308014">
    <property type="component" value="Unassembled WGS sequence"/>
</dbReference>
<dbReference type="PANTHER" id="PTHR43591">
    <property type="entry name" value="METHYLTRANSFERASE"/>
    <property type="match status" value="1"/>
</dbReference>
<evidence type="ECO:0000313" key="5">
    <source>
        <dbReference type="EMBL" id="THW80493.1"/>
    </source>
</evidence>
<dbReference type="SUPFAM" id="SSF53335">
    <property type="entry name" value="S-adenosyl-L-methionine-dependent methyltransferases"/>
    <property type="match status" value="1"/>
</dbReference>
<feature type="region of interest" description="Disordered" evidence="1">
    <location>
        <begin position="1"/>
        <end position="59"/>
    </location>
</feature>
<dbReference type="Proteomes" id="UP000308802">
    <property type="component" value="Unassembled WGS sequence"/>
</dbReference>
<dbReference type="EMBL" id="QZAN01000009">
    <property type="protein sequence ID" value="THW66056.1"/>
    <property type="molecule type" value="Genomic_DNA"/>
</dbReference>
<evidence type="ECO:0000313" key="13">
    <source>
        <dbReference type="Proteomes" id="UP000310421"/>
    </source>
</evidence>
<dbReference type="EMBL" id="QZBZ01000046">
    <property type="protein sequence ID" value="TIA39448.1"/>
    <property type="molecule type" value="Genomic_DNA"/>
</dbReference>
<dbReference type="AlphaFoldDB" id="A0A4S8VJZ5"/>
<accession>A0A4S8VJZ5</accession>
<proteinExistence type="predicted"/>
<dbReference type="CDD" id="cd02440">
    <property type="entry name" value="AdoMet_MTases"/>
    <property type="match status" value="1"/>
</dbReference>
<dbReference type="PANTHER" id="PTHR43591:SF105">
    <property type="entry name" value="METHYLTRANSFERASE DOMAIN-CONTAINING PROTEIN-RELATED"/>
    <property type="match status" value="1"/>
</dbReference>
<evidence type="ECO:0000256" key="1">
    <source>
        <dbReference type="SAM" id="MobiDB-lite"/>
    </source>
</evidence>
<dbReference type="EMBL" id="QZAF01000044">
    <property type="protein sequence ID" value="THV75190.1"/>
    <property type="molecule type" value="Genomic_DNA"/>
</dbReference>
<evidence type="ECO:0000313" key="2">
    <source>
        <dbReference type="EMBL" id="THV75190.1"/>
    </source>
</evidence>
<dbReference type="Pfam" id="PF13489">
    <property type="entry name" value="Methyltransf_23"/>
    <property type="match status" value="1"/>
</dbReference>
<evidence type="ECO:0000313" key="10">
    <source>
        <dbReference type="Proteomes" id="UP000308724"/>
    </source>
</evidence>
<evidence type="ECO:0000313" key="7">
    <source>
        <dbReference type="EMBL" id="TIA39448.1"/>
    </source>
</evidence>
<organism evidence="3 9">
    <name type="scientific">Aureobasidium pullulans</name>
    <name type="common">Black yeast</name>
    <name type="synonym">Pullularia pullulans</name>
    <dbReference type="NCBI Taxonomy" id="5580"/>
    <lineage>
        <taxon>Eukaryota</taxon>
        <taxon>Fungi</taxon>
        <taxon>Dikarya</taxon>
        <taxon>Ascomycota</taxon>
        <taxon>Pezizomycotina</taxon>
        <taxon>Dothideomycetes</taxon>
        <taxon>Dothideomycetidae</taxon>
        <taxon>Dothideales</taxon>
        <taxon>Saccotheciaceae</taxon>
        <taxon>Aureobasidium</taxon>
    </lineage>
</organism>
<comment type="caution">
    <text evidence="3">The sequence shown here is derived from an EMBL/GenBank/DDBJ whole genome shotgun (WGS) entry which is preliminary data.</text>
</comment>
<evidence type="ECO:0000313" key="11">
    <source>
        <dbReference type="Proteomes" id="UP000308802"/>
    </source>
</evidence>
<evidence type="ECO:0000313" key="4">
    <source>
        <dbReference type="EMBL" id="THW66056.1"/>
    </source>
</evidence>
<dbReference type="Gene3D" id="3.40.50.150">
    <property type="entry name" value="Vaccinia Virus protein VP39"/>
    <property type="match status" value="1"/>
</dbReference>
<dbReference type="Proteomes" id="UP000310039">
    <property type="component" value="Unassembled WGS sequence"/>
</dbReference>
<evidence type="ECO:0000313" key="3">
    <source>
        <dbReference type="EMBL" id="THW11778.1"/>
    </source>
</evidence>
<dbReference type="Proteomes" id="UP000310421">
    <property type="component" value="Unassembled WGS sequence"/>
</dbReference>
<evidence type="ECO:0000313" key="8">
    <source>
        <dbReference type="Proteomes" id="UP000304951"/>
    </source>
</evidence>
<dbReference type="Proteomes" id="UP000308724">
    <property type="component" value="Unassembled WGS sequence"/>
</dbReference>
<dbReference type="InterPro" id="IPR029063">
    <property type="entry name" value="SAM-dependent_MTases_sf"/>
</dbReference>
<dbReference type="EMBL" id="QZAJ01000316">
    <property type="protein sequence ID" value="THW11778.1"/>
    <property type="molecule type" value="Genomic_DNA"/>
</dbReference>
<dbReference type="GO" id="GO:0032259">
    <property type="term" value="P:methylation"/>
    <property type="evidence" value="ECO:0007669"/>
    <property type="project" value="UniProtKB-KW"/>
</dbReference>
<name>A0A4S8VJZ5_AURPU</name>